<comment type="similarity">
    <text evidence="2">Belongs to the paxM FAD-dependent monooxygenase family.</text>
</comment>
<reference evidence="9 10" key="1">
    <citation type="submission" date="2023-01" db="EMBL/GenBank/DDBJ databases">
        <title>Analysis of 21 Apiospora genomes using comparative genomics revels a genus with tremendous synthesis potential of carbohydrate active enzymes and secondary metabolites.</title>
        <authorList>
            <person name="Sorensen T."/>
        </authorList>
    </citation>
    <scope>NUCLEOTIDE SEQUENCE [LARGE SCALE GENOMIC DNA]</scope>
    <source>
        <strain evidence="9 10">CBS 117206</strain>
    </source>
</reference>
<keyword evidence="10" id="KW-1185">Reference proteome</keyword>
<evidence type="ECO:0000256" key="3">
    <source>
        <dbReference type="ARBA" id="ARBA00022630"/>
    </source>
</evidence>
<dbReference type="SUPFAM" id="SSF54373">
    <property type="entry name" value="FAD-linked reductases, C-terminal domain"/>
    <property type="match status" value="1"/>
</dbReference>
<accession>A0AAW0QVU0</accession>
<protein>
    <submittedName>
        <fullName evidence="9">Salicylate hydroxylase</fullName>
    </submittedName>
</protein>
<dbReference type="InterPro" id="IPR002938">
    <property type="entry name" value="FAD-bd"/>
</dbReference>
<evidence type="ECO:0000256" key="1">
    <source>
        <dbReference type="ARBA" id="ARBA00005179"/>
    </source>
</evidence>
<dbReference type="GO" id="GO:0071949">
    <property type="term" value="F:FAD binding"/>
    <property type="evidence" value="ECO:0007669"/>
    <property type="project" value="InterPro"/>
</dbReference>
<keyword evidence="5" id="KW-0560">Oxidoreductase</keyword>
<dbReference type="Gene3D" id="3.50.50.60">
    <property type="entry name" value="FAD/NAD(P)-binding domain"/>
    <property type="match status" value="1"/>
</dbReference>
<evidence type="ECO:0000256" key="4">
    <source>
        <dbReference type="ARBA" id="ARBA00022827"/>
    </source>
</evidence>
<evidence type="ECO:0000256" key="5">
    <source>
        <dbReference type="ARBA" id="ARBA00023002"/>
    </source>
</evidence>
<organism evidence="9 10">
    <name type="scientific">Apiospora kogelbergensis</name>
    <dbReference type="NCBI Taxonomy" id="1337665"/>
    <lineage>
        <taxon>Eukaryota</taxon>
        <taxon>Fungi</taxon>
        <taxon>Dikarya</taxon>
        <taxon>Ascomycota</taxon>
        <taxon>Pezizomycotina</taxon>
        <taxon>Sordariomycetes</taxon>
        <taxon>Xylariomycetidae</taxon>
        <taxon>Amphisphaeriales</taxon>
        <taxon>Apiosporaceae</taxon>
        <taxon>Apiospora</taxon>
    </lineage>
</organism>
<dbReference type="AlphaFoldDB" id="A0AAW0QVU0"/>
<name>A0AAW0QVU0_9PEZI</name>
<keyword evidence="3" id="KW-0285">Flavoprotein</keyword>
<feature type="domain" description="FAD-binding" evidence="8">
    <location>
        <begin position="13"/>
        <end position="343"/>
    </location>
</feature>
<sequence>MLSPPDSTRSSRLHVAIVGGGITGVTLALGLLKRGIDFTIYERASGIKEIGAGVGFSPNAEEALKALDPRVHQAYKNVATPNGEDYFQWIDGYGSGEVIYKLYVGEQGFQGCRRSAFIEELAKLLPAENIRFSKEIDSIVDDGESKVELKFKDGTRETTDIGKSTRIAIGCDGIRSRVRDILVGKDYAASYTHKFCFRGLVPMEKAYEHVSRYRASTRFMYNGPNAHSITYPVGEFLNVLLVVSDPEPWQAPGGKHTAFGPKDAAVKAFEDWQPSARGIVDLLPNDLDKWAVFDMLEHPAPYYARGSVAIAGDAAHATGPHLGAGAGFGMEDALALVGLLEAVDRRLSPTFATTKALFPDGGPNGGGGQSSSKPATKSELVHKALAAYQDIRYERTQWLIKATREASEMFQWQYEPVGNDPVKFGEEITRRFYQIWNYDVHGMVRDALEDFHGRIGS</sequence>
<dbReference type="Pfam" id="PF01494">
    <property type="entry name" value="FAD_binding_3"/>
    <property type="match status" value="1"/>
</dbReference>
<dbReference type="InterPro" id="IPR036188">
    <property type="entry name" value="FAD/NAD-bd_sf"/>
</dbReference>
<evidence type="ECO:0000313" key="10">
    <source>
        <dbReference type="Proteomes" id="UP001392437"/>
    </source>
</evidence>
<dbReference type="GO" id="GO:0016491">
    <property type="term" value="F:oxidoreductase activity"/>
    <property type="evidence" value="ECO:0007669"/>
    <property type="project" value="UniProtKB-KW"/>
</dbReference>
<evidence type="ECO:0000256" key="6">
    <source>
        <dbReference type="SAM" id="MobiDB-lite"/>
    </source>
</evidence>
<evidence type="ECO:0000259" key="8">
    <source>
        <dbReference type="Pfam" id="PF01494"/>
    </source>
</evidence>
<gene>
    <name evidence="9" type="ORF">PG999_006197</name>
</gene>
<dbReference type="PANTHER" id="PTHR46720">
    <property type="entry name" value="HYDROXYLASE, PUTATIVE (AFU_ORTHOLOGUE AFUA_3G01460)-RELATED"/>
    <property type="match status" value="1"/>
</dbReference>
<dbReference type="InterPro" id="IPR051104">
    <property type="entry name" value="FAD_monoxygenase"/>
</dbReference>
<keyword evidence="7" id="KW-0472">Membrane</keyword>
<evidence type="ECO:0000313" key="9">
    <source>
        <dbReference type="EMBL" id="KAK8114128.1"/>
    </source>
</evidence>
<evidence type="ECO:0000256" key="7">
    <source>
        <dbReference type="SAM" id="Phobius"/>
    </source>
</evidence>
<feature type="region of interest" description="Disordered" evidence="6">
    <location>
        <begin position="354"/>
        <end position="376"/>
    </location>
</feature>
<dbReference type="Proteomes" id="UP001392437">
    <property type="component" value="Unassembled WGS sequence"/>
</dbReference>
<comment type="pathway">
    <text evidence="1">Secondary metabolite biosynthesis.</text>
</comment>
<dbReference type="PRINTS" id="PR00420">
    <property type="entry name" value="RNGMNOXGNASE"/>
</dbReference>
<proteinExistence type="inferred from homology"/>
<dbReference type="GO" id="GO:0044550">
    <property type="term" value="P:secondary metabolite biosynthetic process"/>
    <property type="evidence" value="ECO:0007669"/>
    <property type="project" value="TreeGrafter"/>
</dbReference>
<feature type="transmembrane region" description="Helical" evidence="7">
    <location>
        <begin position="12"/>
        <end position="32"/>
    </location>
</feature>
<dbReference type="SUPFAM" id="SSF51905">
    <property type="entry name" value="FAD/NAD(P)-binding domain"/>
    <property type="match status" value="1"/>
</dbReference>
<evidence type="ECO:0000256" key="2">
    <source>
        <dbReference type="ARBA" id="ARBA00007992"/>
    </source>
</evidence>
<dbReference type="PANTHER" id="PTHR46720:SF3">
    <property type="entry name" value="FAD-BINDING DOMAIN-CONTAINING PROTEIN-RELATED"/>
    <property type="match status" value="1"/>
</dbReference>
<keyword evidence="7" id="KW-0812">Transmembrane</keyword>
<dbReference type="EMBL" id="JAQQWP010000006">
    <property type="protein sequence ID" value="KAK8114128.1"/>
    <property type="molecule type" value="Genomic_DNA"/>
</dbReference>
<keyword evidence="4" id="KW-0274">FAD</keyword>
<keyword evidence="7" id="KW-1133">Transmembrane helix</keyword>
<comment type="caution">
    <text evidence="9">The sequence shown here is derived from an EMBL/GenBank/DDBJ whole genome shotgun (WGS) entry which is preliminary data.</text>
</comment>